<keyword evidence="3" id="KW-1185">Reference proteome</keyword>
<protein>
    <submittedName>
        <fullName evidence="2">Uncharacterized protein</fullName>
    </submittedName>
</protein>
<gene>
    <name evidence="2" type="ORF">PGH07_03320</name>
</gene>
<dbReference type="Proteomes" id="UP001169069">
    <property type="component" value="Unassembled WGS sequence"/>
</dbReference>
<sequence length="52" mass="5748">MAADDHKKKDNKNIIFVSVFIGSMLIWMLGTVIYVTNQVANCSSAKKLDNAC</sequence>
<keyword evidence="1" id="KW-0472">Membrane</keyword>
<name>A0ABT7QWI8_9BACT</name>
<dbReference type="RefSeq" id="WP_289412520.1">
    <property type="nucleotide sequence ID" value="NZ_JAQIBD010000001.1"/>
</dbReference>
<comment type="caution">
    <text evidence="2">The sequence shown here is derived from an EMBL/GenBank/DDBJ whole genome shotgun (WGS) entry which is preliminary data.</text>
</comment>
<evidence type="ECO:0000256" key="1">
    <source>
        <dbReference type="SAM" id="Phobius"/>
    </source>
</evidence>
<keyword evidence="1" id="KW-1133">Transmembrane helix</keyword>
<proteinExistence type="predicted"/>
<evidence type="ECO:0000313" key="2">
    <source>
        <dbReference type="EMBL" id="MDM5271197.1"/>
    </source>
</evidence>
<accession>A0ABT7QWI8</accession>
<reference evidence="2" key="1">
    <citation type="submission" date="2023-01" db="EMBL/GenBank/DDBJ databases">
        <title>Sulfurovum sp. zt1-1 genome assembly.</title>
        <authorList>
            <person name="Wang J."/>
        </authorList>
    </citation>
    <scope>NUCLEOTIDE SEQUENCE</scope>
    <source>
        <strain evidence="2">Zt1-1</strain>
    </source>
</reference>
<organism evidence="2 3">
    <name type="scientific">Sulfurovum zhangzhouensis</name>
    <dbReference type="NCBI Taxonomy" id="3019067"/>
    <lineage>
        <taxon>Bacteria</taxon>
        <taxon>Pseudomonadati</taxon>
        <taxon>Campylobacterota</taxon>
        <taxon>Epsilonproteobacteria</taxon>
        <taxon>Campylobacterales</taxon>
        <taxon>Sulfurovaceae</taxon>
        <taxon>Sulfurovum</taxon>
    </lineage>
</organism>
<dbReference type="EMBL" id="JAQIBD010000001">
    <property type="protein sequence ID" value="MDM5271197.1"/>
    <property type="molecule type" value="Genomic_DNA"/>
</dbReference>
<feature type="transmembrane region" description="Helical" evidence="1">
    <location>
        <begin position="14"/>
        <end position="35"/>
    </location>
</feature>
<evidence type="ECO:0000313" key="3">
    <source>
        <dbReference type="Proteomes" id="UP001169069"/>
    </source>
</evidence>
<keyword evidence="1" id="KW-0812">Transmembrane</keyword>